<dbReference type="AlphaFoldDB" id="A0A914PEM7"/>
<evidence type="ECO:0000313" key="9">
    <source>
        <dbReference type="WBParaSite" id="PDA_v2.g16139.t1"/>
    </source>
</evidence>
<keyword evidence="8" id="KW-1185">Reference proteome</keyword>
<dbReference type="GO" id="GO:0044773">
    <property type="term" value="P:mitotic DNA damage checkpoint signaling"/>
    <property type="evidence" value="ECO:0007669"/>
    <property type="project" value="TreeGrafter"/>
</dbReference>
<keyword evidence="4" id="KW-0547">Nucleotide-binding</keyword>
<dbReference type="Proteomes" id="UP000887578">
    <property type="component" value="Unplaced"/>
</dbReference>
<reference evidence="9" key="1">
    <citation type="submission" date="2022-11" db="UniProtKB">
        <authorList>
            <consortium name="WormBaseParasite"/>
        </authorList>
    </citation>
    <scope>IDENTIFICATION</scope>
</reference>
<evidence type="ECO:0000313" key="8">
    <source>
        <dbReference type="Proteomes" id="UP000887578"/>
    </source>
</evidence>
<keyword evidence="3" id="KW-0808">Transferase</keyword>
<evidence type="ECO:0000256" key="1">
    <source>
        <dbReference type="ARBA" id="ARBA00012513"/>
    </source>
</evidence>
<dbReference type="PANTHER" id="PTHR44167">
    <property type="entry name" value="OVARIAN-SPECIFIC SERINE/THREONINE-PROTEIN KINASE LOK-RELATED"/>
    <property type="match status" value="1"/>
</dbReference>
<dbReference type="EC" id="2.7.11.1" evidence="1"/>
<organism evidence="8 9">
    <name type="scientific">Panagrolaimus davidi</name>
    <dbReference type="NCBI Taxonomy" id="227884"/>
    <lineage>
        <taxon>Eukaryota</taxon>
        <taxon>Metazoa</taxon>
        <taxon>Ecdysozoa</taxon>
        <taxon>Nematoda</taxon>
        <taxon>Chromadorea</taxon>
        <taxon>Rhabditida</taxon>
        <taxon>Tylenchina</taxon>
        <taxon>Panagrolaimomorpha</taxon>
        <taxon>Panagrolaimoidea</taxon>
        <taxon>Panagrolaimidae</taxon>
        <taxon>Panagrolaimus</taxon>
    </lineage>
</organism>
<dbReference type="InterPro" id="IPR011009">
    <property type="entry name" value="Kinase-like_dom_sf"/>
</dbReference>
<evidence type="ECO:0000259" key="7">
    <source>
        <dbReference type="PROSITE" id="PS50011"/>
    </source>
</evidence>
<dbReference type="Gene3D" id="1.10.510.10">
    <property type="entry name" value="Transferase(Phosphotransferase) domain 1"/>
    <property type="match status" value="1"/>
</dbReference>
<dbReference type="SUPFAM" id="SSF56112">
    <property type="entry name" value="Protein kinase-like (PK-like)"/>
    <property type="match status" value="1"/>
</dbReference>
<evidence type="ECO:0000256" key="3">
    <source>
        <dbReference type="ARBA" id="ARBA00022679"/>
    </source>
</evidence>
<keyword evidence="6" id="KW-0067">ATP-binding</keyword>
<accession>A0A914PEM7</accession>
<dbReference type="GO" id="GO:0004674">
    <property type="term" value="F:protein serine/threonine kinase activity"/>
    <property type="evidence" value="ECO:0007669"/>
    <property type="project" value="UniProtKB-KW"/>
</dbReference>
<dbReference type="InterPro" id="IPR000719">
    <property type="entry name" value="Prot_kinase_dom"/>
</dbReference>
<dbReference type="PROSITE" id="PS50011">
    <property type="entry name" value="PROTEIN_KINASE_DOM"/>
    <property type="match status" value="1"/>
</dbReference>
<feature type="domain" description="Protein kinase" evidence="7">
    <location>
        <begin position="1"/>
        <end position="302"/>
    </location>
</feature>
<sequence>MEYFPHDDFKTIVKDMDASEIIMYIKNLVSALQYLHQSNIIHRDTKPDNFLYNRKQRRYALIDFGLAQYYNNNLDRSEALKRRFGSLGGGNNRRSTIEMPCLCEGKLISPCSSCQIKPEFIVNKAGTPRFLAPEVLIGVNKQTTKIDIWAVGMMLFYLITRKYPFFHAKDNLAMVAELAAIFGTQSFIQVAKEHGMDLTFGFSFRSLNIIQFAFSHRYENSGGQLSIPIHCDYCNEYFQGSTPVENQTEIGCFCRQMEISESSQTLNDKLDQEMAEMLASCLQVNPVERISSDEFVNKFNKS</sequence>
<dbReference type="WBParaSite" id="PDA_v2.g16139.t1">
    <property type="protein sequence ID" value="PDA_v2.g16139.t1"/>
    <property type="gene ID" value="PDA_v2.g16139"/>
</dbReference>
<dbReference type="SMART" id="SM00220">
    <property type="entry name" value="S_TKc"/>
    <property type="match status" value="1"/>
</dbReference>
<evidence type="ECO:0000256" key="2">
    <source>
        <dbReference type="ARBA" id="ARBA00022527"/>
    </source>
</evidence>
<keyword evidence="2" id="KW-0723">Serine/threonine-protein kinase</keyword>
<dbReference type="PANTHER" id="PTHR44167:SF23">
    <property type="entry name" value="CDC7 KINASE, ISOFORM A-RELATED"/>
    <property type="match status" value="1"/>
</dbReference>
<dbReference type="Pfam" id="PF00069">
    <property type="entry name" value="Pkinase"/>
    <property type="match status" value="2"/>
</dbReference>
<evidence type="ECO:0000256" key="6">
    <source>
        <dbReference type="ARBA" id="ARBA00022840"/>
    </source>
</evidence>
<evidence type="ECO:0000256" key="4">
    <source>
        <dbReference type="ARBA" id="ARBA00022741"/>
    </source>
</evidence>
<dbReference type="GO" id="GO:0005634">
    <property type="term" value="C:nucleus"/>
    <property type="evidence" value="ECO:0007669"/>
    <property type="project" value="TreeGrafter"/>
</dbReference>
<evidence type="ECO:0000256" key="5">
    <source>
        <dbReference type="ARBA" id="ARBA00022777"/>
    </source>
</evidence>
<protein>
    <recommendedName>
        <fullName evidence="1">non-specific serine/threonine protein kinase</fullName>
        <ecNumber evidence="1">2.7.11.1</ecNumber>
    </recommendedName>
</protein>
<dbReference type="GO" id="GO:0005524">
    <property type="term" value="F:ATP binding"/>
    <property type="evidence" value="ECO:0007669"/>
    <property type="project" value="UniProtKB-KW"/>
</dbReference>
<proteinExistence type="predicted"/>
<keyword evidence="5" id="KW-0418">Kinase</keyword>
<name>A0A914PEM7_9BILA</name>